<feature type="region of interest" description="Disordered" evidence="1">
    <location>
        <begin position="1"/>
        <end position="35"/>
    </location>
</feature>
<protein>
    <submittedName>
        <fullName evidence="2">Uncharacterized protein</fullName>
    </submittedName>
</protein>
<evidence type="ECO:0000313" key="3">
    <source>
        <dbReference type="Proteomes" id="UP001596380"/>
    </source>
</evidence>
<comment type="caution">
    <text evidence="2">The sequence shown here is derived from an EMBL/GenBank/DDBJ whole genome shotgun (WGS) entry which is preliminary data.</text>
</comment>
<reference evidence="3" key="1">
    <citation type="journal article" date="2019" name="Int. J. Syst. Evol. Microbiol.">
        <title>The Global Catalogue of Microorganisms (GCM) 10K type strain sequencing project: providing services to taxonomists for standard genome sequencing and annotation.</title>
        <authorList>
            <consortium name="The Broad Institute Genomics Platform"/>
            <consortium name="The Broad Institute Genome Sequencing Center for Infectious Disease"/>
            <person name="Wu L."/>
            <person name="Ma J."/>
        </authorList>
    </citation>
    <scope>NUCLEOTIDE SEQUENCE [LARGE SCALE GENOMIC DNA]</scope>
    <source>
        <strain evidence="3">JCM 3369</strain>
    </source>
</reference>
<organism evidence="2 3">
    <name type="scientific">Actinomadura yumaensis</name>
    <dbReference type="NCBI Taxonomy" id="111807"/>
    <lineage>
        <taxon>Bacteria</taxon>
        <taxon>Bacillati</taxon>
        <taxon>Actinomycetota</taxon>
        <taxon>Actinomycetes</taxon>
        <taxon>Streptosporangiales</taxon>
        <taxon>Thermomonosporaceae</taxon>
        <taxon>Actinomadura</taxon>
    </lineage>
</organism>
<name>A0ABW2CS86_9ACTN</name>
<proteinExistence type="predicted"/>
<accession>A0ABW2CS86</accession>
<keyword evidence="3" id="KW-1185">Reference proteome</keyword>
<dbReference type="Proteomes" id="UP001596380">
    <property type="component" value="Unassembled WGS sequence"/>
</dbReference>
<evidence type="ECO:0000313" key="2">
    <source>
        <dbReference type="EMBL" id="MFC6883478.1"/>
    </source>
</evidence>
<gene>
    <name evidence="2" type="ORF">ACFQKB_27220</name>
</gene>
<sequence length="101" mass="11051">MTTTHDATALRARAGNSAGPQAPRPGRHNPMPQQPTIGVCALCKQTRPVFPPDPAWGRVPGPLCGPQWSEYAQARDQGTFAHFRDAFDNATDEQLQEFLQP</sequence>
<dbReference type="EMBL" id="JBHSXS010000019">
    <property type="protein sequence ID" value="MFC6883478.1"/>
    <property type="molecule type" value="Genomic_DNA"/>
</dbReference>
<evidence type="ECO:0000256" key="1">
    <source>
        <dbReference type="SAM" id="MobiDB-lite"/>
    </source>
</evidence>
<dbReference type="RefSeq" id="WP_378050381.1">
    <property type="nucleotide sequence ID" value="NZ_JBHSXE010000002.1"/>
</dbReference>